<accession>A0A0R0EDZ9</accession>
<keyword evidence="3" id="KW-1185">Reference proteome</keyword>
<reference evidence="1 2" key="1">
    <citation type="journal article" date="2010" name="Nature">
        <title>Genome sequence of the palaeopolyploid soybean.</title>
        <authorList>
            <person name="Schmutz J."/>
            <person name="Cannon S.B."/>
            <person name="Schlueter J."/>
            <person name="Ma J."/>
            <person name="Mitros T."/>
            <person name="Nelson W."/>
            <person name="Hyten D.L."/>
            <person name="Song Q."/>
            <person name="Thelen J.J."/>
            <person name="Cheng J."/>
            <person name="Xu D."/>
            <person name="Hellsten U."/>
            <person name="May G.D."/>
            <person name="Yu Y."/>
            <person name="Sakurai T."/>
            <person name="Umezawa T."/>
            <person name="Bhattacharyya M.K."/>
            <person name="Sandhu D."/>
            <person name="Valliyodan B."/>
            <person name="Lindquist E."/>
            <person name="Peto M."/>
            <person name="Grant D."/>
            <person name="Shu S."/>
            <person name="Goodstein D."/>
            <person name="Barry K."/>
            <person name="Futrell-Griggs M."/>
            <person name="Abernathy B."/>
            <person name="Du J."/>
            <person name="Tian Z."/>
            <person name="Zhu L."/>
            <person name="Gill N."/>
            <person name="Joshi T."/>
            <person name="Libault M."/>
            <person name="Sethuraman A."/>
            <person name="Zhang X.-C."/>
            <person name="Shinozaki K."/>
            <person name="Nguyen H.T."/>
            <person name="Wing R.A."/>
            <person name="Cregan P."/>
            <person name="Specht J."/>
            <person name="Grimwood J."/>
            <person name="Rokhsar D."/>
            <person name="Stacey G."/>
            <person name="Shoemaker R.C."/>
            <person name="Jackson S.A."/>
        </authorList>
    </citation>
    <scope>NUCLEOTIDE SEQUENCE [LARGE SCALE GENOMIC DNA]</scope>
    <source>
        <strain evidence="2">cv. Williams 82</strain>
        <tissue evidence="1">Callus</tissue>
    </source>
</reference>
<dbReference type="InParanoid" id="A0A0R0EDZ9"/>
<reference evidence="2" key="2">
    <citation type="submission" date="2018-02" db="UniProtKB">
        <authorList>
            <consortium name="EnsemblPlants"/>
        </authorList>
    </citation>
    <scope>IDENTIFICATION</scope>
    <source>
        <strain evidence="2">Williams 82</strain>
    </source>
</reference>
<gene>
    <name evidence="1" type="ORF">GLYMA_20G196100</name>
</gene>
<protein>
    <submittedName>
        <fullName evidence="1 2">Uncharacterized protein</fullName>
    </submittedName>
</protein>
<proteinExistence type="predicted"/>
<organism evidence="1">
    <name type="scientific">Glycine max</name>
    <name type="common">Soybean</name>
    <name type="synonym">Glycine hispida</name>
    <dbReference type="NCBI Taxonomy" id="3847"/>
    <lineage>
        <taxon>Eukaryota</taxon>
        <taxon>Viridiplantae</taxon>
        <taxon>Streptophyta</taxon>
        <taxon>Embryophyta</taxon>
        <taxon>Tracheophyta</taxon>
        <taxon>Spermatophyta</taxon>
        <taxon>Magnoliopsida</taxon>
        <taxon>eudicotyledons</taxon>
        <taxon>Gunneridae</taxon>
        <taxon>Pentapetalae</taxon>
        <taxon>rosids</taxon>
        <taxon>fabids</taxon>
        <taxon>Fabales</taxon>
        <taxon>Fabaceae</taxon>
        <taxon>Papilionoideae</taxon>
        <taxon>50 kb inversion clade</taxon>
        <taxon>NPAAA clade</taxon>
        <taxon>indigoferoid/millettioid clade</taxon>
        <taxon>Phaseoleae</taxon>
        <taxon>Glycine</taxon>
        <taxon>Glycine subgen. Soja</taxon>
    </lineage>
</organism>
<name>A0A0R0EDZ9_SOYBN</name>
<dbReference type="AlphaFoldDB" id="A0A0R0EDZ9"/>
<dbReference type="EnsemblPlants" id="KRG92182">
    <property type="protein sequence ID" value="KRG92182"/>
    <property type="gene ID" value="GLYMA_20G196100"/>
</dbReference>
<evidence type="ECO:0000313" key="1">
    <source>
        <dbReference type="EMBL" id="KRG92182.1"/>
    </source>
</evidence>
<dbReference type="Gramene" id="KRG92182">
    <property type="protein sequence ID" value="KRG92182"/>
    <property type="gene ID" value="GLYMA_20G196100"/>
</dbReference>
<evidence type="ECO:0000313" key="2">
    <source>
        <dbReference type="EnsemblPlants" id="KRG92182"/>
    </source>
</evidence>
<reference evidence="1" key="3">
    <citation type="submission" date="2018-07" db="EMBL/GenBank/DDBJ databases">
        <title>WGS assembly of Glycine max.</title>
        <authorList>
            <person name="Schmutz J."/>
            <person name="Cannon S."/>
            <person name="Schlueter J."/>
            <person name="Ma J."/>
            <person name="Mitros T."/>
            <person name="Nelson W."/>
            <person name="Hyten D."/>
            <person name="Song Q."/>
            <person name="Thelen J."/>
            <person name="Cheng J."/>
            <person name="Xu D."/>
            <person name="Hellsten U."/>
            <person name="May G."/>
            <person name="Yu Y."/>
            <person name="Sakurai T."/>
            <person name="Umezawa T."/>
            <person name="Bhattacharyya M."/>
            <person name="Sandhu D."/>
            <person name="Valliyodan B."/>
            <person name="Lindquist E."/>
            <person name="Peto M."/>
            <person name="Grant D."/>
            <person name="Shu S."/>
            <person name="Goodstein D."/>
            <person name="Barry K."/>
            <person name="Futrell-Griggs M."/>
            <person name="Abernathy B."/>
            <person name="Du J."/>
            <person name="Tian Z."/>
            <person name="Zhu L."/>
            <person name="Gill N."/>
            <person name="Joshi T."/>
            <person name="Libault M."/>
            <person name="Sethuraman A."/>
            <person name="Zhang X."/>
            <person name="Shinozaki K."/>
            <person name="Nguyen H."/>
            <person name="Wing R."/>
            <person name="Cregan P."/>
            <person name="Specht J."/>
            <person name="Grimwood J."/>
            <person name="Rokhsar D."/>
            <person name="Stacey G."/>
            <person name="Shoemaker R."/>
            <person name="Jackson S."/>
        </authorList>
    </citation>
    <scope>NUCLEOTIDE SEQUENCE</scope>
    <source>
        <tissue evidence="1">Callus</tissue>
    </source>
</reference>
<evidence type="ECO:0000313" key="3">
    <source>
        <dbReference type="Proteomes" id="UP000008827"/>
    </source>
</evidence>
<dbReference type="Proteomes" id="UP000008827">
    <property type="component" value="Chromosome 20"/>
</dbReference>
<sequence>MSDQGGQVMLIITSQNKIYIPSILCLWSSFTPCYYEKLLNYIPSNACIPSTLVGVSDTSVSEKHQCCTIHYLEYFRLQNVIWS</sequence>
<dbReference type="EMBL" id="CM000853">
    <property type="protein sequence ID" value="KRG92182.1"/>
    <property type="molecule type" value="Genomic_DNA"/>
</dbReference>